<dbReference type="SMART" id="SM00065">
    <property type="entry name" value="GAF"/>
    <property type="match status" value="1"/>
</dbReference>
<dbReference type="InterPro" id="IPR052163">
    <property type="entry name" value="DGC-Regulatory_Protein"/>
</dbReference>
<keyword evidence="3" id="KW-0157">Chromophore</keyword>
<sequence>MQFDSAPKVSTLNQPDLIPISPTMSAELEKTCAQEKIHLLGAVQGYGFLMVVDPASERIVQLSSGMARHWPGLPAASALIGSRVSDWIEGIDTSAALTTDLLPASHPVVRSWRPRFERTGSEPALSMAASGECLVHRSGAMLVLEWLPHAAATDEPPGHPFPDITAVIARLRETNQLDSFFAVCAEVVQQVSGFDRVMMYRFLPDGSGEVVAENTSGECEARFMGLRFPVTDIPSQARALYLANRLRVLVDVEAVPDTLVPALLPDGGPLDQSHCLLRSMSEVHLTYLRNMGVRATLTLSIVCDGKLWGLIACHHHAPKGLPQLAREGLREVCELIAEVTGMRILALNQIAALQHRLEFIDVFNRLRLALVAGAQIATALDDALPELLTVFEATGFGVRIGNVDYVGGPDTRGATAKTLLDEVATRLGPVLNMATVTSRDDLLVTEKQPFRMSLDVAGLMLAQGPQQDAIFCFLTRQEVVRQVRWGGDPNKLLVSLPDGTRRLEPRSSFAEWLESVQGQSQPWQQADGEALEELLHILGDMNHRQTSLVLQKKLHWRAHHDSLTGLYNRRAMEDEVSRRLELGETNAVLMLVDLDYFKEINDTHGHAAGDQVLQQLSSRLESVIREFDLLSRLGGDEFLLLLQLQEPTPDLAMFVAERLHQAVAPPFEVNSVALDLRISVGIAIPPGHGNTMADLLRRADLALYQAKSLGRSRSVVFDPALESGQADRYRGETDPGTR</sequence>
<dbReference type="SUPFAM" id="SSF55781">
    <property type="entry name" value="GAF domain-like"/>
    <property type="match status" value="2"/>
</dbReference>
<dbReference type="Pfam" id="PF00990">
    <property type="entry name" value="GGDEF"/>
    <property type="match status" value="1"/>
</dbReference>
<reference evidence="8" key="1">
    <citation type="journal article" date="2019" name="Int. J. Syst. Evol. Microbiol.">
        <title>The Global Catalogue of Microorganisms (GCM) 10K type strain sequencing project: providing services to taxonomists for standard genome sequencing and annotation.</title>
        <authorList>
            <consortium name="The Broad Institute Genomics Platform"/>
            <consortium name="The Broad Institute Genome Sequencing Center for Infectious Disease"/>
            <person name="Wu L."/>
            <person name="Ma J."/>
        </authorList>
    </citation>
    <scope>NUCLEOTIDE SEQUENCE [LARGE SCALE GENOMIC DNA]</scope>
    <source>
        <strain evidence="8">JCM 16673</strain>
    </source>
</reference>
<dbReference type="Proteomes" id="UP001501353">
    <property type="component" value="Unassembled WGS sequence"/>
</dbReference>
<evidence type="ECO:0000256" key="4">
    <source>
        <dbReference type="ARBA" id="ARBA00023170"/>
    </source>
</evidence>
<dbReference type="Pfam" id="PF08446">
    <property type="entry name" value="PAS_2"/>
    <property type="match status" value="1"/>
</dbReference>
<accession>A0ABP7TEL8</accession>
<dbReference type="InterPro" id="IPR013654">
    <property type="entry name" value="PAS_2"/>
</dbReference>
<dbReference type="PANTHER" id="PTHR46663:SF4">
    <property type="entry name" value="DIGUANYLATE CYCLASE DGCT-RELATED"/>
    <property type="match status" value="1"/>
</dbReference>
<keyword evidence="1" id="KW-0600">Photoreceptor protein</keyword>
<evidence type="ECO:0000256" key="2">
    <source>
        <dbReference type="ARBA" id="ARBA00022606"/>
    </source>
</evidence>
<dbReference type="InterPro" id="IPR043128">
    <property type="entry name" value="Rev_trsase/Diguanyl_cyclase"/>
</dbReference>
<dbReference type="InterPro" id="IPR000160">
    <property type="entry name" value="GGDEF_dom"/>
</dbReference>
<name>A0ABP7TEL8_9BURK</name>
<proteinExistence type="predicted"/>
<dbReference type="Gene3D" id="3.30.450.270">
    <property type="match status" value="1"/>
</dbReference>
<dbReference type="Gene3D" id="3.30.450.40">
    <property type="match status" value="1"/>
</dbReference>
<protein>
    <recommendedName>
        <fullName evidence="9">Diguanylate cyclase</fullName>
    </recommendedName>
</protein>
<dbReference type="Pfam" id="PF00360">
    <property type="entry name" value="PHY"/>
    <property type="match status" value="1"/>
</dbReference>
<dbReference type="SMART" id="SM00267">
    <property type="entry name" value="GGDEF"/>
    <property type="match status" value="1"/>
</dbReference>
<comment type="caution">
    <text evidence="7">The sequence shown here is derived from an EMBL/GenBank/DDBJ whole genome shotgun (WGS) entry which is preliminary data.</text>
</comment>
<dbReference type="PROSITE" id="PS50046">
    <property type="entry name" value="PHYTOCHROME_2"/>
    <property type="match status" value="1"/>
</dbReference>
<keyword evidence="2" id="KW-0716">Sensory transduction</keyword>
<dbReference type="InterPro" id="IPR029787">
    <property type="entry name" value="Nucleotide_cyclase"/>
</dbReference>
<evidence type="ECO:0000313" key="7">
    <source>
        <dbReference type="EMBL" id="GAA4024931.1"/>
    </source>
</evidence>
<keyword evidence="8" id="KW-1185">Reference proteome</keyword>
<dbReference type="SUPFAM" id="SSF55785">
    <property type="entry name" value="PYP-like sensor domain (PAS domain)"/>
    <property type="match status" value="1"/>
</dbReference>
<dbReference type="CDD" id="cd01949">
    <property type="entry name" value="GGDEF"/>
    <property type="match status" value="1"/>
</dbReference>
<dbReference type="EMBL" id="BAAAZE010000008">
    <property type="protein sequence ID" value="GAA4024931.1"/>
    <property type="molecule type" value="Genomic_DNA"/>
</dbReference>
<evidence type="ECO:0000259" key="5">
    <source>
        <dbReference type="PROSITE" id="PS50046"/>
    </source>
</evidence>
<dbReference type="RefSeq" id="WP_344763474.1">
    <property type="nucleotide sequence ID" value="NZ_BAAAZE010000008.1"/>
</dbReference>
<feature type="domain" description="GGDEF" evidence="6">
    <location>
        <begin position="585"/>
        <end position="719"/>
    </location>
</feature>
<dbReference type="InterPro" id="IPR029016">
    <property type="entry name" value="GAF-like_dom_sf"/>
</dbReference>
<gene>
    <name evidence="7" type="ORF">GCM10022212_23250</name>
</gene>
<dbReference type="InterPro" id="IPR013515">
    <property type="entry name" value="Phytochrome_cen-reg"/>
</dbReference>
<dbReference type="PANTHER" id="PTHR46663">
    <property type="entry name" value="DIGUANYLATE CYCLASE DGCT-RELATED"/>
    <property type="match status" value="1"/>
</dbReference>
<dbReference type="Pfam" id="PF01590">
    <property type="entry name" value="GAF"/>
    <property type="match status" value="1"/>
</dbReference>
<dbReference type="Gene3D" id="3.30.70.270">
    <property type="match status" value="1"/>
</dbReference>
<dbReference type="SUPFAM" id="SSF55073">
    <property type="entry name" value="Nucleotide cyclase"/>
    <property type="match status" value="1"/>
</dbReference>
<dbReference type="PROSITE" id="PS50887">
    <property type="entry name" value="GGDEF"/>
    <property type="match status" value="1"/>
</dbReference>
<evidence type="ECO:0000256" key="1">
    <source>
        <dbReference type="ARBA" id="ARBA00022543"/>
    </source>
</evidence>
<dbReference type="InterPro" id="IPR016132">
    <property type="entry name" value="Phyto_chromo_attachment"/>
</dbReference>
<dbReference type="NCBIfam" id="TIGR00254">
    <property type="entry name" value="GGDEF"/>
    <property type="match status" value="1"/>
</dbReference>
<evidence type="ECO:0008006" key="9">
    <source>
        <dbReference type="Google" id="ProtNLM"/>
    </source>
</evidence>
<evidence type="ECO:0000259" key="6">
    <source>
        <dbReference type="PROSITE" id="PS50887"/>
    </source>
</evidence>
<evidence type="ECO:0000256" key="3">
    <source>
        <dbReference type="ARBA" id="ARBA00022991"/>
    </source>
</evidence>
<dbReference type="InterPro" id="IPR035965">
    <property type="entry name" value="PAS-like_dom_sf"/>
</dbReference>
<evidence type="ECO:0000313" key="8">
    <source>
        <dbReference type="Proteomes" id="UP001501353"/>
    </source>
</evidence>
<keyword evidence="4" id="KW-0675">Receptor</keyword>
<organism evidence="7 8">
    <name type="scientific">Actimicrobium antarcticum</name>
    <dbReference type="NCBI Taxonomy" id="1051899"/>
    <lineage>
        <taxon>Bacteria</taxon>
        <taxon>Pseudomonadati</taxon>
        <taxon>Pseudomonadota</taxon>
        <taxon>Betaproteobacteria</taxon>
        <taxon>Burkholderiales</taxon>
        <taxon>Oxalobacteraceae</taxon>
        <taxon>Actimicrobium</taxon>
    </lineage>
</organism>
<dbReference type="Gene3D" id="3.30.450.20">
    <property type="entry name" value="PAS domain"/>
    <property type="match status" value="1"/>
</dbReference>
<dbReference type="InterPro" id="IPR043150">
    <property type="entry name" value="Phytochrome_PHY_sf"/>
</dbReference>
<dbReference type="InterPro" id="IPR003018">
    <property type="entry name" value="GAF"/>
</dbReference>
<feature type="domain" description="Phytochrome chromophore attachment site" evidence="5">
    <location>
        <begin position="176"/>
        <end position="338"/>
    </location>
</feature>